<dbReference type="GO" id="GO:0005634">
    <property type="term" value="C:nucleus"/>
    <property type="evidence" value="ECO:0007669"/>
    <property type="project" value="TreeGrafter"/>
</dbReference>
<evidence type="ECO:0000313" key="3">
    <source>
        <dbReference type="Proteomes" id="UP000265520"/>
    </source>
</evidence>
<sequence>KVTYGSLRRLLEEDLKLDKFTLDPYKKFINKELDEVLTSSEVVEPAKSAKKIVKKKPDTKVTKKVSTEENSDNSDEASEEEESEEDEVKPRRKSVPKGKMQTPVGPKKRKGDETNLPSKKRVKPDKAAAEDNSDAEDDGKNSEDDQSHSSAENTTKKKQVSTPVYSKRVEHLKSVIKACGMR</sequence>
<accession>A0A392N1C3</accession>
<dbReference type="AlphaFoldDB" id="A0A392N1C3"/>
<reference evidence="2 3" key="1">
    <citation type="journal article" date="2018" name="Front. Plant Sci.">
        <title>Red Clover (Trifolium pratense) and Zigzag Clover (T. medium) - A Picture of Genomic Similarities and Differences.</title>
        <authorList>
            <person name="Dluhosova J."/>
            <person name="Istvanek J."/>
            <person name="Nedelnik J."/>
            <person name="Repkova J."/>
        </authorList>
    </citation>
    <scope>NUCLEOTIDE SEQUENCE [LARGE SCALE GENOMIC DNA]</scope>
    <source>
        <strain evidence="3">cv. 10/8</strain>
        <tissue evidence="2">Leaf</tissue>
    </source>
</reference>
<dbReference type="InterPro" id="IPR037647">
    <property type="entry name" value="HIRIP3"/>
</dbReference>
<dbReference type="PANTHER" id="PTHR15410">
    <property type="entry name" value="HIRA-INTERACTING PROTEIN 3"/>
    <property type="match status" value="1"/>
</dbReference>
<feature type="non-terminal residue" evidence="2">
    <location>
        <position position="1"/>
    </location>
</feature>
<keyword evidence="3" id="KW-1185">Reference proteome</keyword>
<feature type="compositionally biased region" description="Basic and acidic residues" evidence="1">
    <location>
        <begin position="138"/>
        <end position="147"/>
    </location>
</feature>
<dbReference type="Proteomes" id="UP000265520">
    <property type="component" value="Unassembled WGS sequence"/>
</dbReference>
<protein>
    <submittedName>
        <fullName evidence="2">Transcriptional regulator ATRX-like protein</fullName>
    </submittedName>
</protein>
<evidence type="ECO:0000313" key="2">
    <source>
        <dbReference type="EMBL" id="MCH93393.1"/>
    </source>
</evidence>
<evidence type="ECO:0000256" key="1">
    <source>
        <dbReference type="SAM" id="MobiDB-lite"/>
    </source>
</evidence>
<feature type="compositionally biased region" description="Basic and acidic residues" evidence="1">
    <location>
        <begin position="55"/>
        <end position="67"/>
    </location>
</feature>
<organism evidence="2 3">
    <name type="scientific">Trifolium medium</name>
    <dbReference type="NCBI Taxonomy" id="97028"/>
    <lineage>
        <taxon>Eukaryota</taxon>
        <taxon>Viridiplantae</taxon>
        <taxon>Streptophyta</taxon>
        <taxon>Embryophyta</taxon>
        <taxon>Tracheophyta</taxon>
        <taxon>Spermatophyta</taxon>
        <taxon>Magnoliopsida</taxon>
        <taxon>eudicotyledons</taxon>
        <taxon>Gunneridae</taxon>
        <taxon>Pentapetalae</taxon>
        <taxon>rosids</taxon>
        <taxon>fabids</taxon>
        <taxon>Fabales</taxon>
        <taxon>Fabaceae</taxon>
        <taxon>Papilionoideae</taxon>
        <taxon>50 kb inversion clade</taxon>
        <taxon>NPAAA clade</taxon>
        <taxon>Hologalegina</taxon>
        <taxon>IRL clade</taxon>
        <taxon>Trifolieae</taxon>
        <taxon>Trifolium</taxon>
    </lineage>
</organism>
<feature type="region of interest" description="Disordered" evidence="1">
    <location>
        <begin position="43"/>
        <end position="170"/>
    </location>
</feature>
<proteinExistence type="predicted"/>
<dbReference type="EMBL" id="LXQA010024836">
    <property type="protein sequence ID" value="MCH93393.1"/>
    <property type="molecule type" value="Genomic_DNA"/>
</dbReference>
<feature type="compositionally biased region" description="Acidic residues" evidence="1">
    <location>
        <begin position="69"/>
        <end position="87"/>
    </location>
</feature>
<comment type="caution">
    <text evidence="2">The sequence shown here is derived from an EMBL/GenBank/DDBJ whole genome shotgun (WGS) entry which is preliminary data.</text>
</comment>
<gene>
    <name evidence="2" type="ORF">A2U01_0014342</name>
</gene>
<dbReference type="PANTHER" id="PTHR15410:SF2">
    <property type="entry name" value="HIRA-INTERACTING PROTEIN 3"/>
    <property type="match status" value="1"/>
</dbReference>
<name>A0A392N1C3_9FABA</name>